<reference evidence="3" key="1">
    <citation type="submission" date="2015-01" db="EMBL/GenBank/DDBJ databases">
        <title>Flavisolibacter sp./LCS9/ whole genome sequencing.</title>
        <authorList>
            <person name="Kim M.K."/>
            <person name="Srinivasan S."/>
            <person name="Lee J.-J."/>
        </authorList>
    </citation>
    <scope>NUCLEOTIDE SEQUENCE [LARGE SCALE GENOMIC DNA]</scope>
    <source>
        <strain evidence="3">LCS9</strain>
    </source>
</reference>
<sequence length="253" mass="29050">MKATCIVTALLIITAITALGQNSELKKEQIQSIQKLVNSFKANNKTKIVDVIDYPLRREYPLKDVKDKNDFLQRFDDIFDRQFIDRVAESKISDWSEVGWRGIMLDNGTLWIDDNGKIMTVNYQSPKEKQLLAYAIQADKNQLPKSLQNFEKPLYLLFTKNYKIRIDEKSEGIYRYAAWKIKKQKSEPDIIIENGVLEFQGSGGNHTITFKNDGYTYTVSINELGTVDTPDATLEVSKQEKILLTEGGKIKRN</sequence>
<gene>
    <name evidence="2" type="ORF">SY85_13085</name>
</gene>
<accession>A0A172TX47</accession>
<dbReference type="Proteomes" id="UP000077177">
    <property type="component" value="Chromosome"/>
</dbReference>
<feature type="chain" id="PRO_5008001308" evidence="1">
    <location>
        <begin position="21"/>
        <end position="253"/>
    </location>
</feature>
<name>A0A172TX47_9BACT</name>
<keyword evidence="3" id="KW-1185">Reference proteome</keyword>
<protein>
    <submittedName>
        <fullName evidence="2">Uncharacterized protein</fullName>
    </submittedName>
</protein>
<feature type="signal peptide" evidence="1">
    <location>
        <begin position="1"/>
        <end position="20"/>
    </location>
</feature>
<dbReference type="EMBL" id="CP011390">
    <property type="protein sequence ID" value="ANE51307.1"/>
    <property type="molecule type" value="Genomic_DNA"/>
</dbReference>
<evidence type="ECO:0000313" key="3">
    <source>
        <dbReference type="Proteomes" id="UP000077177"/>
    </source>
</evidence>
<dbReference type="KEGG" id="fla:SY85_13085"/>
<evidence type="ECO:0000256" key="1">
    <source>
        <dbReference type="SAM" id="SignalP"/>
    </source>
</evidence>
<dbReference type="AlphaFoldDB" id="A0A172TX47"/>
<keyword evidence="1" id="KW-0732">Signal</keyword>
<evidence type="ECO:0000313" key="2">
    <source>
        <dbReference type="EMBL" id="ANE51307.1"/>
    </source>
</evidence>
<reference evidence="2 3" key="2">
    <citation type="journal article" date="2016" name="Int. J. Syst. Evol. Microbiol.">
        <title>Flavisolibacter tropicus sp. nov., isolated from tropical soil.</title>
        <authorList>
            <person name="Lee J.J."/>
            <person name="Kang M.S."/>
            <person name="Kim G.S."/>
            <person name="Lee C.S."/>
            <person name="Lim S."/>
            <person name="Lee J."/>
            <person name="Roh S.H."/>
            <person name="Kang H."/>
            <person name="Ha J.M."/>
            <person name="Bae S."/>
            <person name="Jung H.Y."/>
            <person name="Kim M.K."/>
        </authorList>
    </citation>
    <scope>NUCLEOTIDE SEQUENCE [LARGE SCALE GENOMIC DNA]</scope>
    <source>
        <strain evidence="2 3">LCS9</strain>
    </source>
</reference>
<proteinExistence type="predicted"/>
<organism evidence="2 3">
    <name type="scientific">Flavisolibacter tropicus</name>
    <dbReference type="NCBI Taxonomy" id="1492898"/>
    <lineage>
        <taxon>Bacteria</taxon>
        <taxon>Pseudomonadati</taxon>
        <taxon>Bacteroidota</taxon>
        <taxon>Chitinophagia</taxon>
        <taxon>Chitinophagales</taxon>
        <taxon>Chitinophagaceae</taxon>
        <taxon>Flavisolibacter</taxon>
    </lineage>
</organism>